<dbReference type="PANTHER" id="PTHR13261:SF0">
    <property type="entry name" value="BRCA2 AND CDKN1A-INTERACTING PROTEIN"/>
    <property type="match status" value="1"/>
</dbReference>
<dbReference type="PANTHER" id="PTHR13261">
    <property type="entry name" value="BRCA2 AND CDKN1A INTERACTING PROTEIN"/>
    <property type="match status" value="1"/>
</dbReference>
<dbReference type="Pfam" id="PF13862">
    <property type="entry name" value="BCCIP"/>
    <property type="match status" value="1"/>
</dbReference>
<protein>
    <recommendedName>
        <fullName evidence="2 3">Protein BCP1</fullName>
    </recommendedName>
</protein>
<evidence type="ECO:0000256" key="3">
    <source>
        <dbReference type="PIRNR" id="PIRNR028983"/>
    </source>
</evidence>
<name>A0A9P0QPE7_9ASCO</name>
<feature type="region of interest" description="Disordered" evidence="4">
    <location>
        <begin position="1"/>
        <end position="45"/>
    </location>
</feature>
<comment type="function">
    <text evidence="3">Involved in nuclear export, actin cytoskeleton organization and vesicular transport.</text>
</comment>
<gene>
    <name evidence="5" type="ORF">CLIB1423_06S06502</name>
</gene>
<accession>A0A9P0QPE7</accession>
<dbReference type="GO" id="GO:0015031">
    <property type="term" value="P:protein transport"/>
    <property type="evidence" value="ECO:0007669"/>
    <property type="project" value="UniProtKB-KW"/>
</dbReference>
<dbReference type="EMBL" id="CAKXYY010000006">
    <property type="protein sequence ID" value="CAH2352441.1"/>
    <property type="molecule type" value="Genomic_DNA"/>
</dbReference>
<evidence type="ECO:0000313" key="5">
    <source>
        <dbReference type="EMBL" id="CAH2352441.1"/>
    </source>
</evidence>
<keyword evidence="3" id="KW-0539">Nucleus</keyword>
<dbReference type="GO" id="GO:0005634">
    <property type="term" value="C:nucleus"/>
    <property type="evidence" value="ECO:0007669"/>
    <property type="project" value="UniProtKB-SubCell"/>
</dbReference>
<comment type="caution">
    <text evidence="5">The sequence shown here is derived from an EMBL/GenBank/DDBJ whole genome shotgun (WGS) entry which is preliminary data.</text>
</comment>
<reference evidence="5" key="1">
    <citation type="submission" date="2022-03" db="EMBL/GenBank/DDBJ databases">
        <authorList>
            <person name="Legras J.-L."/>
            <person name="Devillers H."/>
            <person name="Grondin C."/>
        </authorList>
    </citation>
    <scope>NUCLEOTIDE SEQUENCE</scope>
    <source>
        <strain evidence="5">CLIB 1423</strain>
    </source>
</reference>
<dbReference type="PIRSF" id="PIRSF028983">
    <property type="entry name" value="BCP1"/>
    <property type="match status" value="1"/>
</dbReference>
<comment type="similarity">
    <text evidence="1 3">Belongs to the BCP1 family.</text>
</comment>
<evidence type="ECO:0000256" key="1">
    <source>
        <dbReference type="ARBA" id="ARBA00006781"/>
    </source>
</evidence>
<evidence type="ECO:0000256" key="4">
    <source>
        <dbReference type="SAM" id="MobiDB-lite"/>
    </source>
</evidence>
<keyword evidence="6" id="KW-1185">Reference proteome</keyword>
<dbReference type="OrthoDB" id="27543at2759"/>
<comment type="subcellular location">
    <subcellularLocation>
        <location evidence="3">Nucleus</location>
    </subcellularLocation>
</comment>
<organism evidence="5 6">
    <name type="scientific">[Candida] railenensis</name>
    <dbReference type="NCBI Taxonomy" id="45579"/>
    <lineage>
        <taxon>Eukaryota</taxon>
        <taxon>Fungi</taxon>
        <taxon>Dikarya</taxon>
        <taxon>Ascomycota</taxon>
        <taxon>Saccharomycotina</taxon>
        <taxon>Pichiomycetes</taxon>
        <taxon>Debaryomycetaceae</taxon>
        <taxon>Kurtzmaniella</taxon>
    </lineage>
</organism>
<dbReference type="Proteomes" id="UP000837801">
    <property type="component" value="Unassembled WGS sequence"/>
</dbReference>
<evidence type="ECO:0000256" key="2">
    <source>
        <dbReference type="ARBA" id="ARBA00014649"/>
    </source>
</evidence>
<proteinExistence type="inferred from homology"/>
<dbReference type="AlphaFoldDB" id="A0A9P0QPE7"/>
<dbReference type="InterPro" id="IPR025602">
    <property type="entry name" value="BCP1_family"/>
</dbReference>
<keyword evidence="3" id="KW-0653">Protein transport</keyword>
<keyword evidence="3" id="KW-0813">Transport</keyword>
<sequence length="315" mass="35972">MGKRKVQEDNDSDIDVSSTDSETELEVQPQGEQGEQGEGAEEEEETVNVDFDYFDLNPSVDFHATKTFLTQLFGDDANSFDISALADLILQENSVGTTIKTDGKESDPFAILSVINLNENLPKPCIKQLCDYIFKKTAANSEFNIILKKLLSKSKTTSNTSQKELRVGLIVSERMINMPVEVVPPMYKMLLEEMSKAEDAHQRYEFDYFLVVSKIYHLVAANEVSEEEELKSKSKKNKKSQTKQVEMDYFHYEDIVLEANSSYKGVYNYTNHNQETDSRRVFTEYGIDPKLSLILLDKESLEKSVPEMEQKFPPF</sequence>
<evidence type="ECO:0000313" key="6">
    <source>
        <dbReference type="Proteomes" id="UP000837801"/>
    </source>
</evidence>